<accession>A0A178LMX4</accession>
<sequence>MLFKFSNVQDTASALIESSATFSTKYKTLEDAIQYLKQQSVMLYERAYGDVEDAEDVGDGVLQVPIWRNVGTTYYAVRSPNPPDGEEWAVKSNTPNAAYIDVVFWMAVSLN</sequence>
<reference evidence="1 2" key="1">
    <citation type="submission" date="2016-04" db="EMBL/GenBank/DDBJ databases">
        <title>Draft Genome Sequences of Staphylococcus capitis Strain H36, S. capitis Strain H65, S. cohnii Strain H62, S. hominis Strain H69, Mycobacterium iranicum Strain H39, Plantibacter sp. Strain H53, Pseudomonas oryzihabitans Strain H72, and Microbacterium sp. Strain H83, isolated from residential settings.</title>
        <authorList>
            <person name="Lymperopoulou D."/>
            <person name="Adams R.I."/>
            <person name="Lindow S."/>
            <person name="Coil D.A."/>
            <person name="Jospin G."/>
            <person name="Eisen J.A."/>
        </authorList>
    </citation>
    <scope>NUCLEOTIDE SEQUENCE [LARGE SCALE GENOMIC DNA]</scope>
    <source>
        <strain evidence="1 2">H72</strain>
    </source>
</reference>
<comment type="caution">
    <text evidence="1">The sequence shown here is derived from an EMBL/GenBank/DDBJ whole genome shotgun (WGS) entry which is preliminary data.</text>
</comment>
<dbReference type="RefSeq" id="WP_064306894.1">
    <property type="nucleotide sequence ID" value="NZ_LWCR01000003.1"/>
</dbReference>
<evidence type="ECO:0000313" key="2">
    <source>
        <dbReference type="Proteomes" id="UP000078356"/>
    </source>
</evidence>
<dbReference type="Proteomes" id="UP000078356">
    <property type="component" value="Unassembled WGS sequence"/>
</dbReference>
<dbReference type="OrthoDB" id="9976776at2"/>
<protein>
    <submittedName>
        <fullName evidence="1">Uncharacterized protein</fullName>
    </submittedName>
</protein>
<dbReference type="AlphaFoldDB" id="A0A178LMX4"/>
<dbReference type="EMBL" id="LWCR01000003">
    <property type="protein sequence ID" value="OAN31682.1"/>
    <property type="molecule type" value="Genomic_DNA"/>
</dbReference>
<gene>
    <name evidence="1" type="ORF">A4V15_11510</name>
</gene>
<organism evidence="1 2">
    <name type="scientific">Pseudomonas oryzihabitans</name>
    <dbReference type="NCBI Taxonomy" id="47885"/>
    <lineage>
        <taxon>Bacteria</taxon>
        <taxon>Pseudomonadati</taxon>
        <taxon>Pseudomonadota</taxon>
        <taxon>Gammaproteobacteria</taxon>
        <taxon>Pseudomonadales</taxon>
        <taxon>Pseudomonadaceae</taxon>
        <taxon>Pseudomonas</taxon>
    </lineage>
</organism>
<evidence type="ECO:0000313" key="1">
    <source>
        <dbReference type="EMBL" id="OAN31682.1"/>
    </source>
</evidence>
<proteinExistence type="predicted"/>
<name>A0A178LMX4_9PSED</name>